<dbReference type="GO" id="GO:0030488">
    <property type="term" value="P:tRNA methylation"/>
    <property type="evidence" value="ECO:0007669"/>
    <property type="project" value="TreeGrafter"/>
</dbReference>
<accession>A0A9K3VJG4</accession>
<protein>
    <submittedName>
        <fullName evidence="4">GTP-binding protein</fullName>
    </submittedName>
</protein>
<evidence type="ECO:0000256" key="2">
    <source>
        <dbReference type="ARBA" id="ARBA00023134"/>
    </source>
</evidence>
<name>A0A9K3VJG4_9MOLU</name>
<dbReference type="PANTHER" id="PTHR42714">
    <property type="entry name" value="TRNA MODIFICATION GTPASE GTPBP3"/>
    <property type="match status" value="1"/>
</dbReference>
<dbReference type="Proteomes" id="UP001170651">
    <property type="component" value="Unassembled WGS sequence"/>
</dbReference>
<dbReference type="NCBIfam" id="TIGR00231">
    <property type="entry name" value="small_GTP"/>
    <property type="match status" value="1"/>
</dbReference>
<dbReference type="AlphaFoldDB" id="A0A9K3VJG4"/>
<dbReference type="SUPFAM" id="SSF52540">
    <property type="entry name" value="P-loop containing nucleoside triphosphate hydrolases"/>
    <property type="match status" value="1"/>
</dbReference>
<keyword evidence="1" id="KW-0547">Nucleotide-binding</keyword>
<dbReference type="RefSeq" id="WP_238120289.1">
    <property type="nucleotide sequence ID" value="NZ_JALQCT010000007.1"/>
</dbReference>
<dbReference type="GO" id="GO:0005525">
    <property type="term" value="F:GTP binding"/>
    <property type="evidence" value="ECO:0007669"/>
    <property type="project" value="UniProtKB-KW"/>
</dbReference>
<evidence type="ECO:0000313" key="4">
    <source>
        <dbReference type="EMBL" id="MDO8054647.1"/>
    </source>
</evidence>
<feature type="domain" description="TrmE-type G" evidence="3">
    <location>
        <begin position="20"/>
        <end position="175"/>
    </location>
</feature>
<dbReference type="EMBL" id="JAOSIW010000015">
    <property type="protein sequence ID" value="MDO8054647.1"/>
    <property type="molecule type" value="Genomic_DNA"/>
</dbReference>
<evidence type="ECO:0000259" key="3">
    <source>
        <dbReference type="PROSITE" id="PS51709"/>
    </source>
</evidence>
<dbReference type="PRINTS" id="PR00449">
    <property type="entry name" value="RASTRNSFRMNG"/>
</dbReference>
<dbReference type="Gene3D" id="3.40.50.300">
    <property type="entry name" value="P-loop containing nucleotide triphosphate hydrolases"/>
    <property type="match status" value="1"/>
</dbReference>
<dbReference type="InterPro" id="IPR006073">
    <property type="entry name" value="GTP-bd"/>
</dbReference>
<comment type="caution">
    <text evidence="4">The sequence shown here is derived from an EMBL/GenBank/DDBJ whole genome shotgun (WGS) entry which is preliminary data.</text>
</comment>
<organism evidence="4 5">
    <name type="scientific">Candidatus Phytoplasma australasiaticum subsp. australasiaticum</name>
    <dbReference type="NCBI Taxonomy" id="2832407"/>
    <lineage>
        <taxon>Bacteria</taxon>
        <taxon>Bacillati</taxon>
        <taxon>Mycoplasmatota</taxon>
        <taxon>Mollicutes</taxon>
        <taxon>Acholeplasmatales</taxon>
        <taxon>Acholeplasmataceae</taxon>
        <taxon>Candidatus Phytoplasma</taxon>
        <taxon>16SrII (Peanut WB group)</taxon>
        <taxon>Candidatus Phytoplasma australasiaticum</taxon>
    </lineage>
</organism>
<evidence type="ECO:0000313" key="5">
    <source>
        <dbReference type="Proteomes" id="UP001170651"/>
    </source>
</evidence>
<dbReference type="CDD" id="cd04164">
    <property type="entry name" value="trmE"/>
    <property type="match status" value="1"/>
</dbReference>
<reference evidence="4 5" key="1">
    <citation type="journal article" date="2023" name="Int. J. Syst. Evol. Microbiol.">
        <title>The observation of taxonomic boundaries for the 16SrII and 16SrXXV phytoplasmas using genome-based delimitation.</title>
        <authorList>
            <person name="Rodrigues Jardim B."/>
            <person name="Tran-Nguyen L.T.T."/>
            <person name="Gambley C."/>
            <person name="Al-Sadi A.M."/>
            <person name="Al-Subhi A.M."/>
            <person name="Foissac X."/>
            <person name="Salar P."/>
            <person name="Cai H."/>
            <person name="Yang J.Y."/>
            <person name="Davis R."/>
            <person name="Jones L."/>
            <person name="Rodoni B."/>
            <person name="Constable F.E."/>
        </authorList>
    </citation>
    <scope>NUCLEOTIDE SEQUENCE [LARGE SCALE GENOMIC DNA]</scope>
    <source>
        <strain evidence="4">BAWM-OMN-P26</strain>
    </source>
</reference>
<dbReference type="SUPFAM" id="SSF116878">
    <property type="entry name" value="TrmE connector domain"/>
    <property type="match status" value="1"/>
</dbReference>
<dbReference type="GO" id="GO:0005829">
    <property type="term" value="C:cytosol"/>
    <property type="evidence" value="ECO:0007669"/>
    <property type="project" value="TreeGrafter"/>
</dbReference>
<dbReference type="InterPro" id="IPR005225">
    <property type="entry name" value="Small_GTP-bd"/>
</dbReference>
<dbReference type="InterPro" id="IPR025867">
    <property type="entry name" value="MnmE_helical"/>
</dbReference>
<dbReference type="InterPro" id="IPR031168">
    <property type="entry name" value="G_TrmE"/>
</dbReference>
<dbReference type="GO" id="GO:0002098">
    <property type="term" value="P:tRNA wobble uridine modification"/>
    <property type="evidence" value="ECO:0007669"/>
    <property type="project" value="TreeGrafter"/>
</dbReference>
<dbReference type="InterPro" id="IPR027368">
    <property type="entry name" value="MnmE_dom2"/>
</dbReference>
<keyword evidence="5" id="KW-1185">Reference proteome</keyword>
<sequence length="254" mass="28830">MNKLTKILDNSSKTRFLKEGIKTLILGKPNVGKSSLLNSFLGEERAIVSDIPGTTRDFLDVYVNVNGVNLRLIDTAGIHHTEDYLENLGVNIAKKFINESELILLLLDVNNILEPEDIILLNMTKNKNRIIVGSKSDLPIKMKLSSEFKSQIVFVSNHTQEGIENLKKQIVTKFNLQNIQEQNFDYLFNLRQVNQLKQAVLALENILSDVKRNMPIDIHVIHLKEAYQSLESILGSNLQDDLINELFSKFCLGK</sequence>
<dbReference type="PROSITE" id="PS51709">
    <property type="entry name" value="G_TRME"/>
    <property type="match status" value="1"/>
</dbReference>
<proteinExistence type="predicted"/>
<evidence type="ECO:0000256" key="1">
    <source>
        <dbReference type="ARBA" id="ARBA00022741"/>
    </source>
</evidence>
<gene>
    <name evidence="4" type="ORF">OC696_02075</name>
</gene>
<dbReference type="InterPro" id="IPR027417">
    <property type="entry name" value="P-loop_NTPase"/>
</dbReference>
<dbReference type="Gene3D" id="1.20.120.430">
    <property type="entry name" value="tRNA modification GTPase MnmE domain 2"/>
    <property type="match status" value="1"/>
</dbReference>
<dbReference type="PANTHER" id="PTHR42714:SF2">
    <property type="entry name" value="TRNA MODIFICATION GTPASE GTPBP3, MITOCHONDRIAL"/>
    <property type="match status" value="1"/>
</dbReference>
<dbReference type="Pfam" id="PF01926">
    <property type="entry name" value="MMR_HSR1"/>
    <property type="match status" value="1"/>
</dbReference>
<keyword evidence="2" id="KW-0342">GTP-binding</keyword>
<dbReference type="Pfam" id="PF12631">
    <property type="entry name" value="MnmE_helical"/>
    <property type="match status" value="1"/>
</dbReference>